<evidence type="ECO:0000313" key="1">
    <source>
        <dbReference type="EMBL" id="ESL02863.1"/>
    </source>
</evidence>
<dbReference type="HOGENOM" id="CLU_3150837_0_0_9"/>
<gene>
    <name evidence="1" type="ORF">GCWU0000282_001733</name>
</gene>
<sequence length="48" mass="5832">MKESTIMPKRKIRWLSSLLNPINDFMFKNIVLKFQGLWNCFPKIMFII</sequence>
<dbReference type="Proteomes" id="UP000018227">
    <property type="component" value="Unassembled WGS sequence"/>
</dbReference>
<organism evidence="1 2">
    <name type="scientific">Catonella morbi ATCC 51271</name>
    <dbReference type="NCBI Taxonomy" id="592026"/>
    <lineage>
        <taxon>Bacteria</taxon>
        <taxon>Bacillati</taxon>
        <taxon>Bacillota</taxon>
        <taxon>Clostridia</taxon>
        <taxon>Lachnospirales</taxon>
        <taxon>Lachnospiraceae</taxon>
        <taxon>Catonella</taxon>
    </lineage>
</organism>
<accession>V2Y1L3</accession>
<dbReference type="STRING" id="592026.GCWU0000282_001733"/>
<comment type="caution">
    <text evidence="1">The sequence shown here is derived from an EMBL/GenBank/DDBJ whole genome shotgun (WGS) entry which is preliminary data.</text>
</comment>
<name>V2Y1L3_9FIRM</name>
<dbReference type="EMBL" id="ACIL03000013">
    <property type="protein sequence ID" value="ESL02863.1"/>
    <property type="molecule type" value="Genomic_DNA"/>
</dbReference>
<protein>
    <submittedName>
        <fullName evidence="1">Uncharacterized protein</fullName>
    </submittedName>
</protein>
<proteinExistence type="predicted"/>
<reference evidence="1 2" key="1">
    <citation type="submission" date="2013-06" db="EMBL/GenBank/DDBJ databases">
        <authorList>
            <person name="Weinstock G."/>
            <person name="Sodergren E."/>
            <person name="Clifton S."/>
            <person name="Fulton L."/>
            <person name="Fulton B."/>
            <person name="Courtney L."/>
            <person name="Fronick C."/>
            <person name="Harrison M."/>
            <person name="Strong C."/>
            <person name="Farmer C."/>
            <person name="Delahaunty K."/>
            <person name="Markovic C."/>
            <person name="Hall O."/>
            <person name="Minx P."/>
            <person name="Tomlinson C."/>
            <person name="Mitreva M."/>
            <person name="Nelson J."/>
            <person name="Hou S."/>
            <person name="Wollam A."/>
            <person name="Pepin K.H."/>
            <person name="Johnson M."/>
            <person name="Bhonagiri V."/>
            <person name="Nash W.E."/>
            <person name="Warren W."/>
            <person name="Chinwalla A."/>
            <person name="Mardis E.R."/>
            <person name="Wilson R.K."/>
        </authorList>
    </citation>
    <scope>NUCLEOTIDE SEQUENCE [LARGE SCALE GENOMIC DNA]</scope>
    <source>
        <strain evidence="1 2">ATCC 51271</strain>
    </source>
</reference>
<keyword evidence="2" id="KW-1185">Reference proteome</keyword>
<dbReference type="AlphaFoldDB" id="V2Y1L3"/>
<evidence type="ECO:0000313" key="2">
    <source>
        <dbReference type="Proteomes" id="UP000018227"/>
    </source>
</evidence>